<evidence type="ECO:0000313" key="5">
    <source>
        <dbReference type="EMBL" id="KAJ9551579.1"/>
    </source>
</evidence>
<dbReference type="GO" id="GO:0006952">
    <property type="term" value="P:defense response"/>
    <property type="evidence" value="ECO:0007669"/>
    <property type="project" value="InterPro"/>
</dbReference>
<dbReference type="FunFam" id="3.40.50.10140:FF:000007">
    <property type="entry name" value="Disease resistance protein (TIR-NBS-LRR class)"/>
    <property type="match status" value="1"/>
</dbReference>
<dbReference type="Gene3D" id="1.10.8.430">
    <property type="entry name" value="Helical domain of apoptotic protease-activating factors"/>
    <property type="match status" value="1"/>
</dbReference>
<dbReference type="SUPFAM" id="SSF52200">
    <property type="entry name" value="Toll/Interleukin receptor TIR domain"/>
    <property type="match status" value="1"/>
</dbReference>
<dbReference type="Pfam" id="PF00931">
    <property type="entry name" value="NB-ARC"/>
    <property type="match status" value="1"/>
</dbReference>
<dbReference type="InterPro" id="IPR035897">
    <property type="entry name" value="Toll_tir_struct_dom_sf"/>
</dbReference>
<dbReference type="SMART" id="SM00255">
    <property type="entry name" value="TIR"/>
    <property type="match status" value="1"/>
</dbReference>
<dbReference type="Gene3D" id="3.40.50.300">
    <property type="entry name" value="P-loop containing nucleotide triphosphate hydrolases"/>
    <property type="match status" value="1"/>
</dbReference>
<dbReference type="SUPFAM" id="SSF52540">
    <property type="entry name" value="P-loop containing nucleoside triphosphate hydrolases"/>
    <property type="match status" value="1"/>
</dbReference>
<reference evidence="5" key="1">
    <citation type="submission" date="2023-03" db="EMBL/GenBank/DDBJ databases">
        <title>Chromosome-scale reference genome and RAD-based genetic map of yellow starthistle (Centaurea solstitialis) reveal putative structural variation and QTLs associated with invader traits.</title>
        <authorList>
            <person name="Reatini B."/>
            <person name="Cang F.A."/>
            <person name="Jiang Q."/>
            <person name="Mckibben M.T.W."/>
            <person name="Barker M.S."/>
            <person name="Rieseberg L.H."/>
            <person name="Dlugosch K.M."/>
        </authorList>
    </citation>
    <scope>NUCLEOTIDE SEQUENCE</scope>
    <source>
        <strain evidence="5">CAN-66</strain>
        <tissue evidence="5">Leaf</tissue>
    </source>
</reference>
<dbReference type="Gene3D" id="3.80.10.10">
    <property type="entry name" value="Ribonuclease Inhibitor"/>
    <property type="match status" value="2"/>
</dbReference>
<dbReference type="InterPro" id="IPR032675">
    <property type="entry name" value="LRR_dom_sf"/>
</dbReference>
<dbReference type="InterPro" id="IPR042197">
    <property type="entry name" value="Apaf_helical"/>
</dbReference>
<keyword evidence="1" id="KW-0433">Leucine-rich repeat</keyword>
<dbReference type="Proteomes" id="UP001172457">
    <property type="component" value="Chromosome 4"/>
</dbReference>
<dbReference type="Pfam" id="PF01582">
    <property type="entry name" value="TIR"/>
    <property type="match status" value="1"/>
</dbReference>
<dbReference type="PRINTS" id="PR00364">
    <property type="entry name" value="DISEASERSIST"/>
</dbReference>
<dbReference type="GO" id="GO:0043531">
    <property type="term" value="F:ADP binding"/>
    <property type="evidence" value="ECO:0007669"/>
    <property type="project" value="InterPro"/>
</dbReference>
<evidence type="ECO:0000256" key="2">
    <source>
        <dbReference type="ARBA" id="ARBA00022737"/>
    </source>
</evidence>
<dbReference type="PANTHER" id="PTHR11017:SF544">
    <property type="entry name" value="ADP-RIBOSYL CYCLASE_CYCLIC ADP-RIBOSE HYDROLASE"/>
    <property type="match status" value="1"/>
</dbReference>
<feature type="domain" description="TIR" evidence="4">
    <location>
        <begin position="15"/>
        <end position="179"/>
    </location>
</feature>
<dbReference type="InterPro" id="IPR000157">
    <property type="entry name" value="TIR_dom"/>
</dbReference>
<dbReference type="GO" id="GO:0007165">
    <property type="term" value="P:signal transduction"/>
    <property type="evidence" value="ECO:0007669"/>
    <property type="project" value="InterPro"/>
</dbReference>
<evidence type="ECO:0000259" key="4">
    <source>
        <dbReference type="PROSITE" id="PS50104"/>
    </source>
</evidence>
<accession>A0AA38SZD9</accession>
<dbReference type="PANTHER" id="PTHR11017">
    <property type="entry name" value="LEUCINE-RICH REPEAT-CONTAINING PROTEIN"/>
    <property type="match status" value="1"/>
</dbReference>
<dbReference type="PROSITE" id="PS50104">
    <property type="entry name" value="TIR"/>
    <property type="match status" value="1"/>
</dbReference>
<name>A0AA38SZD9_9ASTR</name>
<dbReference type="AlphaFoldDB" id="A0AA38SZD9"/>
<dbReference type="InterPro" id="IPR027417">
    <property type="entry name" value="P-loop_NTPase"/>
</dbReference>
<dbReference type="Pfam" id="PF23282">
    <property type="entry name" value="WHD_ROQ1"/>
    <property type="match status" value="1"/>
</dbReference>
<keyword evidence="3" id="KW-0520">NAD</keyword>
<dbReference type="Gene3D" id="3.40.50.10140">
    <property type="entry name" value="Toll/interleukin-1 receptor homology (TIR) domain"/>
    <property type="match status" value="1"/>
</dbReference>
<evidence type="ECO:0000313" key="6">
    <source>
        <dbReference type="Proteomes" id="UP001172457"/>
    </source>
</evidence>
<proteinExistence type="predicted"/>
<dbReference type="InterPro" id="IPR044974">
    <property type="entry name" value="Disease_R_plants"/>
</dbReference>
<sequence length="1008" mass="114831">MASSSSTSSASKRSFKYDVFLSFRGEDTRKTFVDHLYYALQQKGIHTYKDDERIEKGKKISDELIKSIEDSRFYIVVFSKNYASSSWCLGELVKIVECQKTTEQTAFPVFYDVEPSEVRKQIGEFGKVFAKHENEEDAGKWREALKEAANLVGWDLQNTDNGHEAKFIQRVVQEISRQLLRSINFSNNDKLIGMKTRVMDVVTSLGMGSSDVRMIGIMGIGGGGKTTLARAVFDEISSEFEGNSFVENVREASKTSLSSLQKRILKDVLDYQDTVSSVSDGKDMMNKMMRRKKVLVVLDDVDHIVQLEALAGATNWFQPGSRIIITTRDKQVLVAHRVNLEMIHNVNLLSNEEAICLFSRYAFGKEIPIQGYEELSQQVVGYAKGLPLTIRVLGSFLCGNDDQLEWKDTLEKLKTNPLKETLDILEISFNGLEEHYKEIFLDVACILKGWRKDEAIRVLESCGLHARIGLRVLEQRSLITISVHGFLGMHDHIEEMGRNIVRRSHPDEPNKHSRLWIDKEIQDALAHDLGKNEATKCIKLQMKGLNPEYVLKGLGYLKKLIFLHVSSPSFQSDWKFDEFGQYLPNSLRYMSWEHYPFLSFPKTFQANNLVTLQMHRSRIVQLWEVGERKDLEKLRYLDLNSSMLKTLDLGRSSNLEKVILARCCNLYALQMPLVECQRLTTLNLSYSKLRTLDLRQTPNLQSLNLGNCNKLVQLHVPDGGLKSLETLWLSDCFGFTKFSFKKKSRSLDLGYRKVGCFGSLSDLHLSAEFLTCPLHSSDNLPKFQFTCFFEELGSSLIGNLENSSIGLRACTSPMSLSQRICGLQCVTKLTLSGSIQEVPKDLGRLGCLEKVKLSFKKIKHLPDSICKLKHLKTLRLEDCHLLEKLPEDLVGLERLEVLCLLRCINLRDIPNNILKMKHLKCFDLNGCIHIEKLPEELGCITCLRELYIEGTGIAHLPLSIMLLEGLHIKGSTLLHQSCTSTFDREDLVYNTFYHRGTRSRSLLHDPDF</sequence>
<organism evidence="5 6">
    <name type="scientific">Centaurea solstitialis</name>
    <name type="common">yellow star-thistle</name>
    <dbReference type="NCBI Taxonomy" id="347529"/>
    <lineage>
        <taxon>Eukaryota</taxon>
        <taxon>Viridiplantae</taxon>
        <taxon>Streptophyta</taxon>
        <taxon>Embryophyta</taxon>
        <taxon>Tracheophyta</taxon>
        <taxon>Spermatophyta</taxon>
        <taxon>Magnoliopsida</taxon>
        <taxon>eudicotyledons</taxon>
        <taxon>Gunneridae</taxon>
        <taxon>Pentapetalae</taxon>
        <taxon>asterids</taxon>
        <taxon>campanulids</taxon>
        <taxon>Asterales</taxon>
        <taxon>Asteraceae</taxon>
        <taxon>Carduoideae</taxon>
        <taxon>Cardueae</taxon>
        <taxon>Centaureinae</taxon>
        <taxon>Centaurea</taxon>
    </lineage>
</organism>
<keyword evidence="6" id="KW-1185">Reference proteome</keyword>
<dbReference type="InterPro" id="IPR002182">
    <property type="entry name" value="NB-ARC"/>
</dbReference>
<comment type="caution">
    <text evidence="5">The sequence shown here is derived from an EMBL/GenBank/DDBJ whole genome shotgun (WGS) entry which is preliminary data.</text>
</comment>
<dbReference type="InterPro" id="IPR058192">
    <property type="entry name" value="WHD_ROQ1-like"/>
</dbReference>
<dbReference type="SUPFAM" id="SSF52058">
    <property type="entry name" value="L domain-like"/>
    <property type="match status" value="1"/>
</dbReference>
<keyword evidence="2" id="KW-0677">Repeat</keyword>
<evidence type="ECO:0000256" key="1">
    <source>
        <dbReference type="ARBA" id="ARBA00022614"/>
    </source>
</evidence>
<gene>
    <name evidence="5" type="ORF">OSB04_015624</name>
</gene>
<dbReference type="EMBL" id="JARYMX010000004">
    <property type="protein sequence ID" value="KAJ9551579.1"/>
    <property type="molecule type" value="Genomic_DNA"/>
</dbReference>
<evidence type="ECO:0000256" key="3">
    <source>
        <dbReference type="ARBA" id="ARBA00023027"/>
    </source>
</evidence>
<protein>
    <recommendedName>
        <fullName evidence="4">TIR domain-containing protein</fullName>
    </recommendedName>
</protein>